<feature type="transmembrane region" description="Helical" evidence="5">
    <location>
        <begin position="223"/>
        <end position="245"/>
    </location>
</feature>
<dbReference type="SUPFAM" id="SSF103481">
    <property type="entry name" value="Multidrug resistance efflux transporter EmrE"/>
    <property type="match status" value="2"/>
</dbReference>
<gene>
    <name evidence="7" type="ORF">H0484_09365</name>
</gene>
<evidence type="ECO:0000256" key="4">
    <source>
        <dbReference type="ARBA" id="ARBA00023136"/>
    </source>
</evidence>
<accession>A0ABS8CD54</accession>
<feature type="transmembrane region" description="Helical" evidence="5">
    <location>
        <begin position="29"/>
        <end position="48"/>
    </location>
</feature>
<keyword evidence="4 5" id="KW-0472">Membrane</keyword>
<feature type="transmembrane region" description="Helical" evidence="5">
    <location>
        <begin position="84"/>
        <end position="102"/>
    </location>
</feature>
<dbReference type="PANTHER" id="PTHR22911:SF6">
    <property type="entry name" value="SOLUTE CARRIER FAMILY 35 MEMBER G1"/>
    <property type="match status" value="1"/>
</dbReference>
<feature type="transmembrane region" description="Helical" evidence="5">
    <location>
        <begin position="251"/>
        <end position="272"/>
    </location>
</feature>
<evidence type="ECO:0000256" key="1">
    <source>
        <dbReference type="ARBA" id="ARBA00004141"/>
    </source>
</evidence>
<evidence type="ECO:0000313" key="8">
    <source>
        <dbReference type="Proteomes" id="UP000776983"/>
    </source>
</evidence>
<reference evidence="7 8" key="1">
    <citation type="submission" date="2020-07" db="EMBL/GenBank/DDBJ databases">
        <title>Pusillimonas sp. nov., isolated from poultry manure in Taiwan.</title>
        <authorList>
            <person name="Lin S.-Y."/>
            <person name="Tang Y.-S."/>
            <person name="Young C.-C."/>
        </authorList>
    </citation>
    <scope>NUCLEOTIDE SEQUENCE [LARGE SCALE GENOMIC DNA]</scope>
    <source>
        <strain evidence="7 8">CC-YST705</strain>
    </source>
</reference>
<evidence type="ECO:0000256" key="2">
    <source>
        <dbReference type="ARBA" id="ARBA00022692"/>
    </source>
</evidence>
<evidence type="ECO:0000256" key="5">
    <source>
        <dbReference type="SAM" id="Phobius"/>
    </source>
</evidence>
<name>A0ABS8CD54_9BURK</name>
<feature type="transmembrane region" description="Helical" evidence="5">
    <location>
        <begin position="109"/>
        <end position="130"/>
    </location>
</feature>
<proteinExistence type="predicted"/>
<dbReference type="PANTHER" id="PTHR22911">
    <property type="entry name" value="ACYL-MALONYL CONDENSING ENZYME-RELATED"/>
    <property type="match status" value="1"/>
</dbReference>
<dbReference type="Proteomes" id="UP000776983">
    <property type="component" value="Unassembled WGS sequence"/>
</dbReference>
<dbReference type="Pfam" id="PF00892">
    <property type="entry name" value="EamA"/>
    <property type="match status" value="1"/>
</dbReference>
<evidence type="ECO:0000256" key="3">
    <source>
        <dbReference type="ARBA" id="ARBA00022989"/>
    </source>
</evidence>
<feature type="transmembrane region" description="Helical" evidence="5">
    <location>
        <begin position="136"/>
        <end position="156"/>
    </location>
</feature>
<feature type="transmembrane region" description="Helical" evidence="5">
    <location>
        <begin position="196"/>
        <end position="214"/>
    </location>
</feature>
<comment type="caution">
    <text evidence="7">The sequence shown here is derived from an EMBL/GenBank/DDBJ whole genome shotgun (WGS) entry which is preliminary data.</text>
</comment>
<keyword evidence="2 5" id="KW-0812">Transmembrane</keyword>
<feature type="transmembrane region" description="Helical" evidence="5">
    <location>
        <begin position="168"/>
        <end position="190"/>
    </location>
</feature>
<keyword evidence="3 5" id="KW-1133">Transmembrane helix</keyword>
<dbReference type="InterPro" id="IPR000620">
    <property type="entry name" value="EamA_dom"/>
</dbReference>
<feature type="domain" description="EamA" evidence="6">
    <location>
        <begin position="139"/>
        <end position="266"/>
    </location>
</feature>
<comment type="subcellular location">
    <subcellularLocation>
        <location evidence="1">Membrane</location>
        <topology evidence="1">Multi-pass membrane protein</topology>
    </subcellularLocation>
</comment>
<dbReference type="EMBL" id="JACDXW010000004">
    <property type="protein sequence ID" value="MCB5363953.1"/>
    <property type="molecule type" value="Genomic_DNA"/>
</dbReference>
<organism evidence="7 8">
    <name type="scientific">Mesopusillimonas faecipullorum</name>
    <dbReference type="NCBI Taxonomy" id="2755040"/>
    <lineage>
        <taxon>Bacteria</taxon>
        <taxon>Pseudomonadati</taxon>
        <taxon>Pseudomonadota</taxon>
        <taxon>Betaproteobacteria</taxon>
        <taxon>Burkholderiales</taxon>
        <taxon>Alcaligenaceae</taxon>
        <taxon>Mesopusillimonas</taxon>
    </lineage>
</organism>
<dbReference type="InterPro" id="IPR037185">
    <property type="entry name" value="EmrE-like"/>
</dbReference>
<sequence length="289" mass="30650">MILACAAFSLMGASIKVSAEQGALLAQIVLFRALPSVILLLAWARLTGRSPKPISWRLHIWRNVAGITSMWLGFYALSHLPLSTAVSLNYTSPLFIAGWMLWGAGQRDYVRLLAVLLGFVGVLGVLRPSIGEEHFIAGLAGLCGGALGAIAMMQVRQIGRAGESEWRTVLIFSLAGTLSGLCAVLAQGWVSLSWEAWLGLAGVGLSGMVGQLAMTRAFGAGSALLTAALQYLTIIFAAGWGSLFWGDMPDAVAWAGMALVISSGLLSTWRTYTQSKAKSKNPKIKPARS</sequence>
<evidence type="ECO:0000313" key="7">
    <source>
        <dbReference type="EMBL" id="MCB5363953.1"/>
    </source>
</evidence>
<evidence type="ECO:0000259" key="6">
    <source>
        <dbReference type="Pfam" id="PF00892"/>
    </source>
</evidence>
<protein>
    <submittedName>
        <fullName evidence="7">DMT family transporter</fullName>
    </submittedName>
</protein>
<keyword evidence="8" id="KW-1185">Reference proteome</keyword>